<dbReference type="InterPro" id="IPR040758">
    <property type="entry name" value="PrmC_N"/>
</dbReference>
<dbReference type="EMBL" id="PUIA01000064">
    <property type="protein sequence ID" value="PQO26721.1"/>
    <property type="molecule type" value="Genomic_DNA"/>
</dbReference>
<comment type="similarity">
    <text evidence="5">Belongs to the protein N5-glutamine methyltransferase family. PrmC subfamily.</text>
</comment>
<dbReference type="InterPro" id="IPR019874">
    <property type="entry name" value="RF_methyltr_PrmC"/>
</dbReference>
<dbReference type="AlphaFoldDB" id="A0A2S8F3J6"/>
<feature type="binding site" evidence="5">
    <location>
        <begin position="197"/>
        <end position="200"/>
    </location>
    <ligand>
        <name>substrate</name>
    </ligand>
</feature>
<dbReference type="RefSeq" id="WP_105356936.1">
    <property type="nucleotide sequence ID" value="NZ_PUIA01000064.1"/>
</dbReference>
<comment type="catalytic activity">
    <reaction evidence="4 5">
        <text>L-glutaminyl-[peptide chain release factor] + S-adenosyl-L-methionine = N(5)-methyl-L-glutaminyl-[peptide chain release factor] + S-adenosyl-L-homocysteine + H(+)</text>
        <dbReference type="Rhea" id="RHEA:42896"/>
        <dbReference type="Rhea" id="RHEA-COMP:10271"/>
        <dbReference type="Rhea" id="RHEA-COMP:10272"/>
        <dbReference type="ChEBI" id="CHEBI:15378"/>
        <dbReference type="ChEBI" id="CHEBI:30011"/>
        <dbReference type="ChEBI" id="CHEBI:57856"/>
        <dbReference type="ChEBI" id="CHEBI:59789"/>
        <dbReference type="ChEBI" id="CHEBI:61891"/>
        <dbReference type="EC" id="2.1.1.297"/>
    </reaction>
</comment>
<evidence type="ECO:0000256" key="2">
    <source>
        <dbReference type="ARBA" id="ARBA00022679"/>
    </source>
</evidence>
<evidence type="ECO:0000313" key="9">
    <source>
        <dbReference type="Proteomes" id="UP000240009"/>
    </source>
</evidence>
<dbReference type="PROSITE" id="PS00092">
    <property type="entry name" value="N6_MTASE"/>
    <property type="match status" value="1"/>
</dbReference>
<evidence type="ECO:0000313" key="8">
    <source>
        <dbReference type="EMBL" id="PQO26721.1"/>
    </source>
</evidence>
<sequence length="293" mass="32259">MSTAETWTIGRLLNWTTEYLESKGSEEARLEAQLMLGHALECPKIQLYARFEEVVDDGKRAKFRELVKQRAAGKPVAYVLGTSEFYSMEFVVTPDVLIPRPETEHLVIETLDLLKGRSTNEPVSILDIGTGSGIIAVTIAKQAPKASVLATDISEKALAVAKQNAEKHSVSERIEFAAGDLFDAVSSGSQFDVIVSNPPYIAQSERTLMDAHVIEHEPHVALFAEEEGIAVLRRILEQAAGYLKSGGWLLLEFSPMVAKRVAKIAEETGFYERISIGKDLAKLDRYLIAKKAA</sequence>
<dbReference type="Pfam" id="PF17827">
    <property type="entry name" value="PrmC_N"/>
    <property type="match status" value="1"/>
</dbReference>
<dbReference type="PANTHER" id="PTHR18895:SF74">
    <property type="entry name" value="MTRF1L RELEASE FACTOR GLUTAMINE METHYLTRANSFERASE"/>
    <property type="match status" value="1"/>
</dbReference>
<dbReference type="GO" id="GO:0102559">
    <property type="term" value="F:peptide chain release factor N(5)-glutamine methyltransferase activity"/>
    <property type="evidence" value="ECO:0007669"/>
    <property type="project" value="UniProtKB-EC"/>
</dbReference>
<feature type="domain" description="Release factor glutamine methyltransferase N-terminal" evidence="7">
    <location>
        <begin position="12"/>
        <end position="81"/>
    </location>
</feature>
<dbReference type="GO" id="GO:0003676">
    <property type="term" value="F:nucleic acid binding"/>
    <property type="evidence" value="ECO:0007669"/>
    <property type="project" value="InterPro"/>
</dbReference>
<feature type="domain" description="Methyltransferase small" evidence="6">
    <location>
        <begin position="122"/>
        <end position="209"/>
    </location>
</feature>
<comment type="caution">
    <text evidence="5">Lacks conserved residue(s) required for the propagation of feature annotation.</text>
</comment>
<dbReference type="NCBIfam" id="TIGR03534">
    <property type="entry name" value="RF_mod_PrmC"/>
    <property type="match status" value="1"/>
</dbReference>
<dbReference type="PANTHER" id="PTHR18895">
    <property type="entry name" value="HEMK METHYLTRANSFERASE"/>
    <property type="match status" value="1"/>
</dbReference>
<dbReference type="OrthoDB" id="9800643at2"/>
<comment type="function">
    <text evidence="5">Methylates the class 1 translation termination release factors RF1/PrfA and RF2/PrfB on the glutamine residue of the universally conserved GGQ motif.</text>
</comment>
<reference evidence="8 9" key="1">
    <citation type="submission" date="2018-02" db="EMBL/GenBank/DDBJ databases">
        <title>Comparative genomes isolates from brazilian mangrove.</title>
        <authorList>
            <person name="Araujo J.E."/>
            <person name="Taketani R.G."/>
            <person name="Silva M.C.P."/>
            <person name="Loureco M.V."/>
            <person name="Andreote F.D."/>
        </authorList>
    </citation>
    <scope>NUCLEOTIDE SEQUENCE [LARGE SCALE GENOMIC DNA]</scope>
    <source>
        <strain evidence="8 9">HEX-2 MGV</strain>
    </source>
</reference>
<feature type="binding site" evidence="5">
    <location>
        <begin position="129"/>
        <end position="133"/>
    </location>
    <ligand>
        <name>S-adenosyl-L-methionine</name>
        <dbReference type="ChEBI" id="CHEBI:59789"/>
    </ligand>
</feature>
<dbReference type="InterPro" id="IPR007848">
    <property type="entry name" value="Small_mtfrase_dom"/>
</dbReference>
<proteinExistence type="inferred from homology"/>
<keyword evidence="1 5" id="KW-0489">Methyltransferase</keyword>
<evidence type="ECO:0000256" key="4">
    <source>
        <dbReference type="ARBA" id="ARBA00048391"/>
    </source>
</evidence>
<protein>
    <recommendedName>
        <fullName evidence="5">Release factor glutamine methyltransferase</fullName>
        <shortName evidence="5">RF MTase</shortName>
        <ecNumber evidence="5">2.1.1.297</ecNumber>
    </recommendedName>
    <alternativeName>
        <fullName evidence="5">N5-glutamine methyltransferase PrmC</fullName>
    </alternativeName>
    <alternativeName>
        <fullName evidence="5">Protein-(glutamine-N5) MTase PrmC</fullName>
    </alternativeName>
    <alternativeName>
        <fullName evidence="5">Protein-glutamine N-methyltransferase PrmC</fullName>
    </alternativeName>
</protein>
<evidence type="ECO:0000259" key="7">
    <source>
        <dbReference type="Pfam" id="PF17827"/>
    </source>
</evidence>
<evidence type="ECO:0000256" key="1">
    <source>
        <dbReference type="ARBA" id="ARBA00022603"/>
    </source>
</evidence>
<dbReference type="Gene3D" id="1.10.8.10">
    <property type="entry name" value="DNA helicase RuvA subunit, C-terminal domain"/>
    <property type="match status" value="1"/>
</dbReference>
<dbReference type="InterPro" id="IPR004556">
    <property type="entry name" value="HemK-like"/>
</dbReference>
<dbReference type="Pfam" id="PF05175">
    <property type="entry name" value="MTS"/>
    <property type="match status" value="1"/>
</dbReference>
<dbReference type="NCBIfam" id="TIGR00536">
    <property type="entry name" value="hemK_fam"/>
    <property type="match status" value="1"/>
</dbReference>
<evidence type="ECO:0000256" key="3">
    <source>
        <dbReference type="ARBA" id="ARBA00022691"/>
    </source>
</evidence>
<dbReference type="InterPro" id="IPR050320">
    <property type="entry name" value="N5-glutamine_MTase"/>
</dbReference>
<dbReference type="Gene3D" id="3.40.50.150">
    <property type="entry name" value="Vaccinia Virus protein VP39"/>
    <property type="match status" value="1"/>
</dbReference>
<feature type="binding site" evidence="5">
    <location>
        <position position="152"/>
    </location>
    <ligand>
        <name>S-adenosyl-L-methionine</name>
        <dbReference type="ChEBI" id="CHEBI:59789"/>
    </ligand>
</feature>
<dbReference type="Proteomes" id="UP000240009">
    <property type="component" value="Unassembled WGS sequence"/>
</dbReference>
<name>A0A2S8F3J6_9BACT</name>
<keyword evidence="2 5" id="KW-0808">Transferase</keyword>
<dbReference type="EC" id="2.1.1.297" evidence="5"/>
<gene>
    <name evidence="5 8" type="primary">prmC</name>
    <name evidence="8" type="ORF">C5Y96_19750</name>
</gene>
<dbReference type="InterPro" id="IPR029063">
    <property type="entry name" value="SAM-dependent_MTases_sf"/>
</dbReference>
<feature type="binding site" evidence="5">
    <location>
        <position position="197"/>
    </location>
    <ligand>
        <name>S-adenosyl-L-methionine</name>
        <dbReference type="ChEBI" id="CHEBI:59789"/>
    </ligand>
</feature>
<evidence type="ECO:0000259" key="6">
    <source>
        <dbReference type="Pfam" id="PF05175"/>
    </source>
</evidence>
<dbReference type="CDD" id="cd02440">
    <property type="entry name" value="AdoMet_MTases"/>
    <property type="match status" value="1"/>
</dbReference>
<dbReference type="GO" id="GO:0032259">
    <property type="term" value="P:methylation"/>
    <property type="evidence" value="ECO:0007669"/>
    <property type="project" value="UniProtKB-KW"/>
</dbReference>
<evidence type="ECO:0000256" key="5">
    <source>
        <dbReference type="HAMAP-Rule" id="MF_02126"/>
    </source>
</evidence>
<accession>A0A2S8F3J6</accession>
<dbReference type="HAMAP" id="MF_02126">
    <property type="entry name" value="RF_methyltr_PrmC"/>
    <property type="match status" value="1"/>
</dbReference>
<dbReference type="SUPFAM" id="SSF53335">
    <property type="entry name" value="S-adenosyl-L-methionine-dependent methyltransferases"/>
    <property type="match status" value="1"/>
</dbReference>
<keyword evidence="3 5" id="KW-0949">S-adenosyl-L-methionine</keyword>
<dbReference type="InterPro" id="IPR002052">
    <property type="entry name" value="DNA_methylase_N6_adenine_CS"/>
</dbReference>
<organism evidence="8 9">
    <name type="scientific">Blastopirellula marina</name>
    <dbReference type="NCBI Taxonomy" id="124"/>
    <lineage>
        <taxon>Bacteria</taxon>
        <taxon>Pseudomonadati</taxon>
        <taxon>Planctomycetota</taxon>
        <taxon>Planctomycetia</taxon>
        <taxon>Pirellulales</taxon>
        <taxon>Pirellulaceae</taxon>
        <taxon>Blastopirellula</taxon>
    </lineage>
</organism>
<comment type="caution">
    <text evidence="8">The sequence shown here is derived from an EMBL/GenBank/DDBJ whole genome shotgun (WGS) entry which is preliminary data.</text>
</comment>